<dbReference type="GO" id="GO:0051301">
    <property type="term" value="P:cell division"/>
    <property type="evidence" value="ECO:0007669"/>
    <property type="project" value="UniProtKB-KW"/>
</dbReference>
<dbReference type="AlphaFoldDB" id="A0A453EWA2"/>
<evidence type="ECO:0000256" key="2">
    <source>
        <dbReference type="ARBA" id="ARBA00004496"/>
    </source>
</evidence>
<reference evidence="12" key="5">
    <citation type="journal article" date="2021" name="G3 (Bethesda)">
        <title>Aegilops tauschii genome assembly Aet v5.0 features greater sequence contiguity and improved annotation.</title>
        <authorList>
            <person name="Wang L."/>
            <person name="Zhu T."/>
            <person name="Rodriguez J.C."/>
            <person name="Deal K.R."/>
            <person name="Dubcovsky J."/>
            <person name="McGuire P.E."/>
            <person name="Lux T."/>
            <person name="Spannagl M."/>
            <person name="Mayer K.F.X."/>
            <person name="Baldrich P."/>
            <person name="Meyers B.C."/>
            <person name="Huo N."/>
            <person name="Gu Y.Q."/>
            <person name="Zhou H."/>
            <person name="Devos K.M."/>
            <person name="Bennetzen J.L."/>
            <person name="Unver T."/>
            <person name="Budak H."/>
            <person name="Gulick P.J."/>
            <person name="Galiba G."/>
            <person name="Kalapos B."/>
            <person name="Nelson D.R."/>
            <person name="Li P."/>
            <person name="You F.M."/>
            <person name="Luo M.C."/>
            <person name="Dvorak J."/>
        </authorList>
    </citation>
    <scope>NUCLEOTIDE SEQUENCE [LARGE SCALE GENOMIC DNA]</scope>
    <source>
        <strain evidence="12">cv. AL8/78</strain>
    </source>
</reference>
<proteinExistence type="inferred from homology"/>
<evidence type="ECO:0000313" key="13">
    <source>
        <dbReference type="Proteomes" id="UP000015105"/>
    </source>
</evidence>
<dbReference type="Proteomes" id="UP000015105">
    <property type="component" value="Chromosome 3D"/>
</dbReference>
<evidence type="ECO:0000256" key="4">
    <source>
        <dbReference type="ARBA" id="ARBA00016065"/>
    </source>
</evidence>
<organism evidence="12 13">
    <name type="scientific">Aegilops tauschii subsp. strangulata</name>
    <name type="common">Goatgrass</name>
    <dbReference type="NCBI Taxonomy" id="200361"/>
    <lineage>
        <taxon>Eukaryota</taxon>
        <taxon>Viridiplantae</taxon>
        <taxon>Streptophyta</taxon>
        <taxon>Embryophyta</taxon>
        <taxon>Tracheophyta</taxon>
        <taxon>Spermatophyta</taxon>
        <taxon>Magnoliopsida</taxon>
        <taxon>Liliopsida</taxon>
        <taxon>Poales</taxon>
        <taxon>Poaceae</taxon>
        <taxon>BOP clade</taxon>
        <taxon>Pooideae</taxon>
        <taxon>Triticodae</taxon>
        <taxon>Triticeae</taxon>
        <taxon>Triticinae</taxon>
        <taxon>Aegilops</taxon>
    </lineage>
</organism>
<reference evidence="13" key="2">
    <citation type="journal article" date="2017" name="Nat. Plants">
        <title>The Aegilops tauschii genome reveals multiple impacts of transposons.</title>
        <authorList>
            <person name="Zhao G."/>
            <person name="Zou C."/>
            <person name="Li K."/>
            <person name="Wang K."/>
            <person name="Li T."/>
            <person name="Gao L."/>
            <person name="Zhang X."/>
            <person name="Wang H."/>
            <person name="Yang Z."/>
            <person name="Liu X."/>
            <person name="Jiang W."/>
            <person name="Mao L."/>
            <person name="Kong X."/>
            <person name="Jiao Y."/>
            <person name="Jia J."/>
        </authorList>
    </citation>
    <scope>NUCLEOTIDE SEQUENCE [LARGE SCALE GENOMIC DNA]</scope>
    <source>
        <strain evidence="13">cv. AL8/78</strain>
    </source>
</reference>
<dbReference type="InterPro" id="IPR022816">
    <property type="entry name" value="Condensin_barren_su2"/>
</dbReference>
<evidence type="ECO:0000256" key="7">
    <source>
        <dbReference type="ARBA" id="ARBA00022618"/>
    </source>
</evidence>
<dbReference type="Gramene" id="AET3Gv20493800.26">
    <property type="protein sequence ID" value="AET3Gv20493800.26"/>
    <property type="gene ID" value="AET3Gv20493800"/>
</dbReference>
<keyword evidence="6" id="KW-0963">Cytoplasm</keyword>
<dbReference type="PANTHER" id="PTHR13108">
    <property type="entry name" value="CONDENSIN COMPLEX SUBUNIT 2"/>
    <property type="match status" value="1"/>
</dbReference>
<reference evidence="12" key="4">
    <citation type="submission" date="2019-03" db="UniProtKB">
        <authorList>
            <consortium name="EnsemblPlants"/>
        </authorList>
    </citation>
    <scope>IDENTIFICATION</scope>
</reference>
<keyword evidence="13" id="KW-1185">Reference proteome</keyword>
<sequence length="265" mass="29272">MQSLHKKKASTKRMLIGGYISLIRFFTTCTSLVLYLANAVSAMQISPASTLEPSFEALNVKKFDAAFTVDPLYHQTTAQFDEGGAKGLLLYNLGVYGSCCVLFDSFEAPDKCILSDPEKAEGTDDYEYTFQGPDGPDVDERLEKIADLLSLGAGFSSKTNAWAGPEHWKYRKVRDLEPAQASSGDLEVAKKAKKKKGKEEPDIDFTKALEHEKANVFAPPKNPKSLLLPANKGSCNNKLPEDCHYQPESLVKLFLLPDILCLARR</sequence>
<evidence type="ECO:0000256" key="3">
    <source>
        <dbReference type="ARBA" id="ARBA00009471"/>
    </source>
</evidence>
<dbReference type="GO" id="GO:0007076">
    <property type="term" value="P:mitotic chromosome condensation"/>
    <property type="evidence" value="ECO:0007669"/>
    <property type="project" value="InterPro"/>
</dbReference>
<name>A0A453EWA2_AEGTS</name>
<keyword evidence="10" id="KW-0131">Cell cycle</keyword>
<accession>A0A453EWA2</accession>
<keyword evidence="8" id="KW-0498">Mitosis</keyword>
<reference evidence="13" key="1">
    <citation type="journal article" date="2014" name="Science">
        <title>Ancient hybridizations among the ancestral genomes of bread wheat.</title>
        <authorList>
            <consortium name="International Wheat Genome Sequencing Consortium,"/>
            <person name="Marcussen T."/>
            <person name="Sandve S.R."/>
            <person name="Heier L."/>
            <person name="Spannagl M."/>
            <person name="Pfeifer M."/>
            <person name="Jakobsen K.S."/>
            <person name="Wulff B.B."/>
            <person name="Steuernagel B."/>
            <person name="Mayer K.F."/>
            <person name="Olsen O.A."/>
        </authorList>
    </citation>
    <scope>NUCLEOTIDE SEQUENCE [LARGE SCALE GENOMIC DNA]</scope>
    <source>
        <strain evidence="13">cv. AL8/78</strain>
    </source>
</reference>
<comment type="similarity">
    <text evidence="3">Belongs to the CND2 (condensin subunit 2) family.</text>
</comment>
<evidence type="ECO:0000256" key="6">
    <source>
        <dbReference type="ARBA" id="ARBA00022490"/>
    </source>
</evidence>
<keyword evidence="7" id="KW-0132">Cell division</keyword>
<dbReference type="GO" id="GO:0000796">
    <property type="term" value="C:condensin complex"/>
    <property type="evidence" value="ECO:0007669"/>
    <property type="project" value="InterPro"/>
</dbReference>
<protein>
    <recommendedName>
        <fullName evidence="4">Condensin complex subunit 2</fullName>
    </recommendedName>
</protein>
<evidence type="ECO:0000256" key="10">
    <source>
        <dbReference type="ARBA" id="ARBA00023306"/>
    </source>
</evidence>
<evidence type="ECO:0000256" key="9">
    <source>
        <dbReference type="ARBA" id="ARBA00023067"/>
    </source>
</evidence>
<evidence type="ECO:0000256" key="5">
    <source>
        <dbReference type="ARBA" id="ARBA00022454"/>
    </source>
</evidence>
<keyword evidence="9" id="KW-0226">DNA condensation</keyword>
<evidence type="ECO:0000256" key="1">
    <source>
        <dbReference type="ARBA" id="ARBA00004286"/>
    </source>
</evidence>
<dbReference type="Pfam" id="PF05786">
    <property type="entry name" value="Cnd2"/>
    <property type="match status" value="2"/>
</dbReference>
<dbReference type="PANTHER" id="PTHR13108:SF9">
    <property type="entry name" value="CONDENSIN COMPLEX SUBUNIT 2"/>
    <property type="match status" value="1"/>
</dbReference>
<reference evidence="12" key="3">
    <citation type="journal article" date="2017" name="Nature">
        <title>Genome sequence of the progenitor of the wheat D genome Aegilops tauschii.</title>
        <authorList>
            <person name="Luo M.C."/>
            <person name="Gu Y.Q."/>
            <person name="Puiu D."/>
            <person name="Wang H."/>
            <person name="Twardziok S.O."/>
            <person name="Deal K.R."/>
            <person name="Huo N."/>
            <person name="Zhu T."/>
            <person name="Wang L."/>
            <person name="Wang Y."/>
            <person name="McGuire P.E."/>
            <person name="Liu S."/>
            <person name="Long H."/>
            <person name="Ramasamy R.K."/>
            <person name="Rodriguez J.C."/>
            <person name="Van S.L."/>
            <person name="Yuan L."/>
            <person name="Wang Z."/>
            <person name="Xia Z."/>
            <person name="Xiao L."/>
            <person name="Anderson O.D."/>
            <person name="Ouyang S."/>
            <person name="Liang Y."/>
            <person name="Zimin A.V."/>
            <person name="Pertea G."/>
            <person name="Qi P."/>
            <person name="Bennetzen J.L."/>
            <person name="Dai X."/>
            <person name="Dawson M.W."/>
            <person name="Muller H.G."/>
            <person name="Kugler K."/>
            <person name="Rivarola-Duarte L."/>
            <person name="Spannagl M."/>
            <person name="Mayer K.F.X."/>
            <person name="Lu F.H."/>
            <person name="Bevan M.W."/>
            <person name="Leroy P."/>
            <person name="Li P."/>
            <person name="You F.M."/>
            <person name="Sun Q."/>
            <person name="Liu Z."/>
            <person name="Lyons E."/>
            <person name="Wicker T."/>
            <person name="Salzberg S.L."/>
            <person name="Devos K.M."/>
            <person name="Dvorak J."/>
        </authorList>
    </citation>
    <scope>NUCLEOTIDE SEQUENCE [LARGE SCALE GENOMIC DNA]</scope>
    <source>
        <strain evidence="12">cv. AL8/78</strain>
    </source>
</reference>
<dbReference type="GO" id="GO:0005737">
    <property type="term" value="C:cytoplasm"/>
    <property type="evidence" value="ECO:0007669"/>
    <property type="project" value="UniProtKB-SubCell"/>
</dbReference>
<feature type="region of interest" description="Disordered" evidence="11">
    <location>
        <begin position="181"/>
        <end position="203"/>
    </location>
</feature>
<dbReference type="GO" id="GO:0003682">
    <property type="term" value="F:chromatin binding"/>
    <property type="evidence" value="ECO:0007669"/>
    <property type="project" value="TreeGrafter"/>
</dbReference>
<evidence type="ECO:0000256" key="8">
    <source>
        <dbReference type="ARBA" id="ARBA00022776"/>
    </source>
</evidence>
<evidence type="ECO:0000256" key="11">
    <source>
        <dbReference type="SAM" id="MobiDB-lite"/>
    </source>
</evidence>
<evidence type="ECO:0000313" key="12">
    <source>
        <dbReference type="EnsemblPlants" id="AET3Gv20493800.26"/>
    </source>
</evidence>
<dbReference type="EnsemblPlants" id="AET3Gv20493800.26">
    <property type="protein sequence ID" value="AET3Gv20493800.26"/>
    <property type="gene ID" value="AET3Gv20493800"/>
</dbReference>
<comment type="subcellular location">
    <subcellularLocation>
        <location evidence="1">Chromosome</location>
    </subcellularLocation>
    <subcellularLocation>
        <location evidence="2">Cytoplasm</location>
    </subcellularLocation>
</comment>
<keyword evidence="5" id="KW-0158">Chromosome</keyword>